<evidence type="ECO:0000313" key="2">
    <source>
        <dbReference type="Proteomes" id="UP001159363"/>
    </source>
</evidence>
<evidence type="ECO:0000313" key="1">
    <source>
        <dbReference type="EMBL" id="KAJ8873836.1"/>
    </source>
</evidence>
<proteinExistence type="predicted"/>
<dbReference type="EMBL" id="JARBHB010000010">
    <property type="protein sequence ID" value="KAJ8873836.1"/>
    <property type="molecule type" value="Genomic_DNA"/>
</dbReference>
<name>A0ABQ9GP92_9NEOP</name>
<keyword evidence="2" id="KW-1185">Reference proteome</keyword>
<comment type="caution">
    <text evidence="1">The sequence shown here is derived from an EMBL/GenBank/DDBJ whole genome shotgun (WGS) entry which is preliminary data.</text>
</comment>
<sequence>MSPDGHSLGVRAVVERLWNYASLVTLCPSRLPMRFDSEFRTVVSLLPGNVLPRAESRPASVNDRGGRRVMLRADFGPKPEAVVRRRNVPSQELGSRRKRRLATVFWGLGFNIQRHLGIQKQATKFATIQYGGGCSACDDASRTVRGVNPGDARKLTKGNMTLDRRVASGRILSCCPTQAAYRMPNPYAKHEGIKYVHVRNSLALSIYYRVTYRARWRSGNSLDSHSEGQVFDPRSGFPWLSEFPPGECWDVSLTKAIADSFPIIPQSLFPVQLAQSLMILAVEMRVPTPVFYGLVVRLLASYLGEPGSIPGGIAPESSHVRIAPDDAAVRQVFSGISRFPRPFIPALLRANLISPSSALKISMVKSRPNLFTHSLTLLTFEINFKEIFYRRLSFDLFYFYSPSVNKGFGHAATGGAHAHLDPAGPAAAQPASTPGFYKVRAQCLSSHYYPADMLTCSLPPAGITPRDVNKLFRIQSGASVAERLARSPPTMVNRVQSPAESLPNFRMWGILLDGGESCWTMPLVGEFPRGSPVSPALSFRRCSILTSITLIGSQDLAVKSRPNLFTHTQQYSSGAK</sequence>
<dbReference type="Proteomes" id="UP001159363">
    <property type="component" value="Chromosome 9"/>
</dbReference>
<accession>A0ABQ9GP92</accession>
<reference evidence="1 2" key="1">
    <citation type="submission" date="2023-02" db="EMBL/GenBank/DDBJ databases">
        <title>LHISI_Scaffold_Assembly.</title>
        <authorList>
            <person name="Stuart O.P."/>
            <person name="Cleave R."/>
            <person name="Magrath M.J.L."/>
            <person name="Mikheyev A.S."/>
        </authorList>
    </citation>
    <scope>NUCLEOTIDE SEQUENCE [LARGE SCALE GENOMIC DNA]</scope>
    <source>
        <strain evidence="1">Daus_M_001</strain>
        <tissue evidence="1">Leg muscle</tissue>
    </source>
</reference>
<gene>
    <name evidence="1" type="ORF">PR048_024672</name>
</gene>
<organism evidence="1 2">
    <name type="scientific">Dryococelus australis</name>
    <dbReference type="NCBI Taxonomy" id="614101"/>
    <lineage>
        <taxon>Eukaryota</taxon>
        <taxon>Metazoa</taxon>
        <taxon>Ecdysozoa</taxon>
        <taxon>Arthropoda</taxon>
        <taxon>Hexapoda</taxon>
        <taxon>Insecta</taxon>
        <taxon>Pterygota</taxon>
        <taxon>Neoptera</taxon>
        <taxon>Polyneoptera</taxon>
        <taxon>Phasmatodea</taxon>
        <taxon>Verophasmatodea</taxon>
        <taxon>Anareolatae</taxon>
        <taxon>Phasmatidae</taxon>
        <taxon>Eurycanthinae</taxon>
        <taxon>Dryococelus</taxon>
    </lineage>
</organism>
<protein>
    <submittedName>
        <fullName evidence="1">Uncharacterized protein</fullName>
    </submittedName>
</protein>